<organism evidence="5 6">
    <name type="scientific">Stenotrophomonas maltophilia</name>
    <name type="common">Pseudomonas maltophilia</name>
    <name type="synonym">Xanthomonas maltophilia</name>
    <dbReference type="NCBI Taxonomy" id="40324"/>
    <lineage>
        <taxon>Bacteria</taxon>
        <taxon>Pseudomonadati</taxon>
        <taxon>Pseudomonadota</taxon>
        <taxon>Gammaproteobacteria</taxon>
        <taxon>Lysobacterales</taxon>
        <taxon>Lysobacteraceae</taxon>
        <taxon>Stenotrophomonas</taxon>
        <taxon>Stenotrophomonas maltophilia group</taxon>
    </lineage>
</organism>
<evidence type="ECO:0000256" key="2">
    <source>
        <dbReference type="ARBA" id="ARBA00022723"/>
    </source>
</evidence>
<protein>
    <submittedName>
        <fullName evidence="5">GFA family protein</fullName>
    </submittedName>
</protein>
<dbReference type="Pfam" id="PF04828">
    <property type="entry name" value="GFA"/>
    <property type="match status" value="1"/>
</dbReference>
<comment type="similarity">
    <text evidence="1">Belongs to the Gfa family.</text>
</comment>
<dbReference type="RefSeq" id="WP_136007108.1">
    <property type="nucleotide sequence ID" value="NZ_SRYW01000026.1"/>
</dbReference>
<dbReference type="OrthoDB" id="9805575at2"/>
<keyword evidence="3" id="KW-0862">Zinc</keyword>
<dbReference type="GO" id="GO:0016846">
    <property type="term" value="F:carbon-sulfur lyase activity"/>
    <property type="evidence" value="ECO:0007669"/>
    <property type="project" value="InterPro"/>
</dbReference>
<comment type="caution">
    <text evidence="5">The sequence shown here is derived from an EMBL/GenBank/DDBJ whole genome shotgun (WGS) entry which is preliminary data.</text>
</comment>
<dbReference type="SUPFAM" id="SSF51316">
    <property type="entry name" value="Mss4-like"/>
    <property type="match status" value="1"/>
</dbReference>
<evidence type="ECO:0000313" key="5">
    <source>
        <dbReference type="EMBL" id="TGY31616.1"/>
    </source>
</evidence>
<evidence type="ECO:0000259" key="4">
    <source>
        <dbReference type="PROSITE" id="PS51891"/>
    </source>
</evidence>
<dbReference type="PANTHER" id="PTHR28620">
    <property type="entry name" value="CENTROMERE PROTEIN V"/>
    <property type="match status" value="1"/>
</dbReference>
<evidence type="ECO:0000313" key="6">
    <source>
        <dbReference type="Proteomes" id="UP000306631"/>
    </source>
</evidence>
<keyword evidence="2" id="KW-0479">Metal-binding</keyword>
<dbReference type="InterPro" id="IPR011057">
    <property type="entry name" value="Mss4-like_sf"/>
</dbReference>
<reference evidence="5 6" key="1">
    <citation type="submission" date="2019-04" db="EMBL/GenBank/DDBJ databases">
        <title>Microbes associate with the intestines of laboratory mice.</title>
        <authorList>
            <person name="Navarre W."/>
            <person name="Wong E."/>
            <person name="Huang K."/>
            <person name="Tropini C."/>
            <person name="Ng K."/>
            <person name="Yu B."/>
        </authorList>
    </citation>
    <scope>NUCLEOTIDE SEQUENCE [LARGE SCALE GENOMIC DNA]</scope>
    <source>
        <strain evidence="5 6">NM62_B4-13</strain>
    </source>
</reference>
<dbReference type="Gene3D" id="2.170.150.70">
    <property type="match status" value="1"/>
</dbReference>
<dbReference type="InterPro" id="IPR052355">
    <property type="entry name" value="CENP-V-like"/>
</dbReference>
<dbReference type="Proteomes" id="UP000306631">
    <property type="component" value="Unassembled WGS sequence"/>
</dbReference>
<evidence type="ECO:0000256" key="1">
    <source>
        <dbReference type="ARBA" id="ARBA00005495"/>
    </source>
</evidence>
<sequence length="134" mass="14732">MTLSTWSGACHCGAVRFAFQAPSLRAFACNCSLCHQRGAIWMGCADARFQLIEGDSRLSTYTFGTHTATHYFCHCCGAAPFSHPRLAPTEWVINLRCVDGVDLATLEVHRFDGQHWEDAARAWRQAQAAGSALP</sequence>
<evidence type="ECO:0000256" key="3">
    <source>
        <dbReference type="ARBA" id="ARBA00022833"/>
    </source>
</evidence>
<dbReference type="AlphaFoldDB" id="A0A4S2CT15"/>
<dbReference type="EMBL" id="SRYW01000026">
    <property type="protein sequence ID" value="TGY31616.1"/>
    <property type="molecule type" value="Genomic_DNA"/>
</dbReference>
<dbReference type="GO" id="GO:0046872">
    <property type="term" value="F:metal ion binding"/>
    <property type="evidence" value="ECO:0007669"/>
    <property type="project" value="UniProtKB-KW"/>
</dbReference>
<name>A0A4S2CT15_STEMA</name>
<feature type="domain" description="CENP-V/GFA" evidence="4">
    <location>
        <begin position="6"/>
        <end position="117"/>
    </location>
</feature>
<dbReference type="InterPro" id="IPR006913">
    <property type="entry name" value="CENP-V/GFA"/>
</dbReference>
<dbReference type="PANTHER" id="PTHR28620:SF1">
    <property type="entry name" value="CENP-V_GFA DOMAIN-CONTAINING PROTEIN"/>
    <property type="match status" value="1"/>
</dbReference>
<accession>A0A4S2CT15</accession>
<dbReference type="PROSITE" id="PS51891">
    <property type="entry name" value="CENP_V_GFA"/>
    <property type="match status" value="1"/>
</dbReference>
<gene>
    <name evidence="5" type="ORF">E5352_18695</name>
</gene>
<proteinExistence type="inferred from homology"/>